<dbReference type="InterPro" id="IPR003593">
    <property type="entry name" value="AAA+_ATPase"/>
</dbReference>
<dbReference type="PROSITE" id="PS00211">
    <property type="entry name" value="ABC_TRANSPORTER_1"/>
    <property type="match status" value="1"/>
</dbReference>
<comment type="similarity">
    <text evidence="1">Belongs to the ABC transporter superfamily.</text>
</comment>
<dbReference type="PANTHER" id="PTHR43776:SF7">
    <property type="entry name" value="D,D-DIPEPTIDE TRANSPORT ATP-BINDING PROTEIN DDPF-RELATED"/>
    <property type="match status" value="1"/>
</dbReference>
<dbReference type="InterPro" id="IPR027417">
    <property type="entry name" value="P-loop_NTPase"/>
</dbReference>
<evidence type="ECO:0000313" key="7">
    <source>
        <dbReference type="EMBL" id="GHF33367.1"/>
    </source>
</evidence>
<dbReference type="InterPro" id="IPR003439">
    <property type="entry name" value="ABC_transporter-like_ATP-bd"/>
</dbReference>
<evidence type="ECO:0000256" key="4">
    <source>
        <dbReference type="ARBA" id="ARBA00022840"/>
    </source>
</evidence>
<feature type="domain" description="ABC transporter" evidence="6">
    <location>
        <begin position="13"/>
        <end position="252"/>
    </location>
</feature>
<sequence>MLEVSGLRKHFPVRRGLLQRAVGAVKAVDGLDFTVHKGETLSLVGESGCGKTTTGRLLTRLLEPSDGRIVLDGHDITHLSANRMRPLRRDVQMVFQDPYSSLNPRHTVGTIVGAAFRLQKLPTEHGVKRAVQELLELVGLSPEHYNRYPHEFSGGQRQRIGIARTLALRPKLIVADEPVSALDVSIQAQVINLLEDLQNELGLTYVLIAHDLSVVRHVSDRVAVMYLGKIVELADADALYDKPHHPYTVALLSAVPVPDPGARTKRTRIRLAGEPPSPQSPPPACRFSTRCWKAQDICRTQEPPLAELTPGRRVACHFPENVGEAAAISPKPYPGRESNPGPRHS</sequence>
<evidence type="ECO:0000313" key="8">
    <source>
        <dbReference type="Proteomes" id="UP000658656"/>
    </source>
</evidence>
<keyword evidence="8" id="KW-1185">Reference proteome</keyword>
<reference evidence="7" key="2">
    <citation type="submission" date="2020-09" db="EMBL/GenBank/DDBJ databases">
        <authorList>
            <person name="Sun Q."/>
            <person name="Zhou Y."/>
        </authorList>
    </citation>
    <scope>NUCLEOTIDE SEQUENCE</scope>
    <source>
        <strain evidence="7">CGMCC 4.7679</strain>
    </source>
</reference>
<dbReference type="Pfam" id="PF08352">
    <property type="entry name" value="oligo_HPY"/>
    <property type="match status" value="1"/>
</dbReference>
<dbReference type="SMART" id="SM00382">
    <property type="entry name" value="AAA"/>
    <property type="match status" value="1"/>
</dbReference>
<reference evidence="7" key="1">
    <citation type="journal article" date="2014" name="Int. J. Syst. Evol. Microbiol.">
        <title>Complete genome sequence of Corynebacterium casei LMG S-19264T (=DSM 44701T), isolated from a smear-ripened cheese.</title>
        <authorList>
            <consortium name="US DOE Joint Genome Institute (JGI-PGF)"/>
            <person name="Walter F."/>
            <person name="Albersmeier A."/>
            <person name="Kalinowski J."/>
            <person name="Ruckert C."/>
        </authorList>
    </citation>
    <scope>NUCLEOTIDE SEQUENCE</scope>
    <source>
        <strain evidence="7">CGMCC 4.7679</strain>
    </source>
</reference>
<accession>A0A8H9IRQ1</accession>
<organism evidence="7 8">
    <name type="scientific">Amycolatopsis bartoniae</name>
    <dbReference type="NCBI Taxonomy" id="941986"/>
    <lineage>
        <taxon>Bacteria</taxon>
        <taxon>Bacillati</taxon>
        <taxon>Actinomycetota</taxon>
        <taxon>Actinomycetes</taxon>
        <taxon>Pseudonocardiales</taxon>
        <taxon>Pseudonocardiaceae</taxon>
        <taxon>Amycolatopsis</taxon>
    </lineage>
</organism>
<dbReference type="FunFam" id="3.40.50.300:FF:000016">
    <property type="entry name" value="Oligopeptide ABC transporter ATP-binding component"/>
    <property type="match status" value="1"/>
</dbReference>
<evidence type="ECO:0000259" key="6">
    <source>
        <dbReference type="PROSITE" id="PS50893"/>
    </source>
</evidence>
<keyword evidence="2" id="KW-0813">Transport</keyword>
<evidence type="ECO:0000256" key="3">
    <source>
        <dbReference type="ARBA" id="ARBA00022741"/>
    </source>
</evidence>
<keyword evidence="4" id="KW-0067">ATP-binding</keyword>
<dbReference type="InterPro" id="IPR050319">
    <property type="entry name" value="ABC_transp_ATP-bind"/>
</dbReference>
<dbReference type="PANTHER" id="PTHR43776">
    <property type="entry name" value="TRANSPORT ATP-BINDING PROTEIN"/>
    <property type="match status" value="1"/>
</dbReference>
<keyword evidence="3" id="KW-0547">Nucleotide-binding</keyword>
<dbReference type="GO" id="GO:0015833">
    <property type="term" value="P:peptide transport"/>
    <property type="evidence" value="ECO:0007669"/>
    <property type="project" value="InterPro"/>
</dbReference>
<dbReference type="Gene3D" id="3.40.50.300">
    <property type="entry name" value="P-loop containing nucleotide triphosphate hydrolases"/>
    <property type="match status" value="1"/>
</dbReference>
<feature type="region of interest" description="Disordered" evidence="5">
    <location>
        <begin position="325"/>
        <end position="345"/>
    </location>
</feature>
<dbReference type="InterPro" id="IPR013563">
    <property type="entry name" value="Oligopep_ABC_C"/>
</dbReference>
<proteinExistence type="inferred from homology"/>
<dbReference type="InterPro" id="IPR017871">
    <property type="entry name" value="ABC_transporter-like_CS"/>
</dbReference>
<gene>
    <name evidence="7" type="ORF">GCM10017566_02500</name>
</gene>
<evidence type="ECO:0000256" key="1">
    <source>
        <dbReference type="ARBA" id="ARBA00005417"/>
    </source>
</evidence>
<dbReference type="SUPFAM" id="SSF52540">
    <property type="entry name" value="P-loop containing nucleoside triphosphate hydrolases"/>
    <property type="match status" value="1"/>
</dbReference>
<dbReference type="NCBIfam" id="TIGR01727">
    <property type="entry name" value="oligo_HPY"/>
    <property type="match status" value="1"/>
</dbReference>
<dbReference type="PROSITE" id="PS50893">
    <property type="entry name" value="ABC_TRANSPORTER_2"/>
    <property type="match status" value="1"/>
</dbReference>
<dbReference type="GO" id="GO:0055085">
    <property type="term" value="P:transmembrane transport"/>
    <property type="evidence" value="ECO:0007669"/>
    <property type="project" value="UniProtKB-ARBA"/>
</dbReference>
<dbReference type="Pfam" id="PF00005">
    <property type="entry name" value="ABC_tran"/>
    <property type="match status" value="1"/>
</dbReference>
<dbReference type="CDD" id="cd03257">
    <property type="entry name" value="ABC_NikE_OppD_transporters"/>
    <property type="match status" value="1"/>
</dbReference>
<evidence type="ECO:0000256" key="2">
    <source>
        <dbReference type="ARBA" id="ARBA00022448"/>
    </source>
</evidence>
<name>A0A8H9IRQ1_9PSEU</name>
<dbReference type="GO" id="GO:0005524">
    <property type="term" value="F:ATP binding"/>
    <property type="evidence" value="ECO:0007669"/>
    <property type="project" value="UniProtKB-KW"/>
</dbReference>
<dbReference type="NCBIfam" id="NF008453">
    <property type="entry name" value="PRK11308.1"/>
    <property type="match status" value="1"/>
</dbReference>
<protein>
    <recommendedName>
        <fullName evidence="6">ABC transporter domain-containing protein</fullName>
    </recommendedName>
</protein>
<dbReference type="RefSeq" id="WP_183176860.1">
    <property type="nucleotide sequence ID" value="NZ_BNAV01000001.1"/>
</dbReference>
<dbReference type="AlphaFoldDB" id="A0A8H9IRQ1"/>
<dbReference type="EMBL" id="BNAV01000001">
    <property type="protein sequence ID" value="GHF33367.1"/>
    <property type="molecule type" value="Genomic_DNA"/>
</dbReference>
<dbReference type="Proteomes" id="UP000658656">
    <property type="component" value="Unassembled WGS sequence"/>
</dbReference>
<comment type="caution">
    <text evidence="7">The sequence shown here is derived from an EMBL/GenBank/DDBJ whole genome shotgun (WGS) entry which is preliminary data.</text>
</comment>
<evidence type="ECO:0000256" key="5">
    <source>
        <dbReference type="SAM" id="MobiDB-lite"/>
    </source>
</evidence>
<dbReference type="GO" id="GO:0016887">
    <property type="term" value="F:ATP hydrolysis activity"/>
    <property type="evidence" value="ECO:0007669"/>
    <property type="project" value="InterPro"/>
</dbReference>